<dbReference type="Pfam" id="PF00135">
    <property type="entry name" value="COesterase"/>
    <property type="match status" value="2"/>
</dbReference>
<evidence type="ECO:0000259" key="3">
    <source>
        <dbReference type="Pfam" id="PF00135"/>
    </source>
</evidence>
<accession>M5FPS7</accession>
<evidence type="ECO:0000313" key="4">
    <source>
        <dbReference type="EMBL" id="EJT98750.1"/>
    </source>
</evidence>
<gene>
    <name evidence="4" type="ORF">DACRYDRAFT_118537</name>
</gene>
<dbReference type="InterPro" id="IPR002018">
    <property type="entry name" value="CarbesteraseB"/>
</dbReference>
<dbReference type="STRING" id="1858805.M5FPS7"/>
<dbReference type="InterPro" id="IPR050654">
    <property type="entry name" value="AChE-related_enzymes"/>
</dbReference>
<dbReference type="Proteomes" id="UP000030653">
    <property type="component" value="Unassembled WGS sequence"/>
</dbReference>
<dbReference type="PANTHER" id="PTHR43918">
    <property type="entry name" value="ACETYLCHOLINESTERASE"/>
    <property type="match status" value="1"/>
</dbReference>
<dbReference type="GO" id="GO:0052689">
    <property type="term" value="F:carboxylic ester hydrolase activity"/>
    <property type="evidence" value="ECO:0007669"/>
    <property type="project" value="TreeGrafter"/>
</dbReference>
<proteinExistence type="inferred from homology"/>
<comment type="similarity">
    <text evidence="1">Belongs to the type-B carboxylesterase/lipase family.</text>
</comment>
<feature type="domain" description="Carboxylesterase type B" evidence="3">
    <location>
        <begin position="25"/>
        <end position="339"/>
    </location>
</feature>
<keyword evidence="5" id="KW-1185">Reference proteome</keyword>
<reference evidence="4 5" key="1">
    <citation type="journal article" date="2012" name="Science">
        <title>The Paleozoic origin of enzymatic lignin decomposition reconstructed from 31 fungal genomes.</title>
        <authorList>
            <person name="Floudas D."/>
            <person name="Binder M."/>
            <person name="Riley R."/>
            <person name="Barry K."/>
            <person name="Blanchette R.A."/>
            <person name="Henrissat B."/>
            <person name="Martinez A.T."/>
            <person name="Otillar R."/>
            <person name="Spatafora J.W."/>
            <person name="Yadav J.S."/>
            <person name="Aerts A."/>
            <person name="Benoit I."/>
            <person name="Boyd A."/>
            <person name="Carlson A."/>
            <person name="Copeland A."/>
            <person name="Coutinho P.M."/>
            <person name="de Vries R.P."/>
            <person name="Ferreira P."/>
            <person name="Findley K."/>
            <person name="Foster B."/>
            <person name="Gaskell J."/>
            <person name="Glotzer D."/>
            <person name="Gorecki P."/>
            <person name="Heitman J."/>
            <person name="Hesse C."/>
            <person name="Hori C."/>
            <person name="Igarashi K."/>
            <person name="Jurgens J.A."/>
            <person name="Kallen N."/>
            <person name="Kersten P."/>
            <person name="Kohler A."/>
            <person name="Kuees U."/>
            <person name="Kumar T.K.A."/>
            <person name="Kuo A."/>
            <person name="LaButti K."/>
            <person name="Larrondo L.F."/>
            <person name="Lindquist E."/>
            <person name="Ling A."/>
            <person name="Lombard V."/>
            <person name="Lucas S."/>
            <person name="Lundell T."/>
            <person name="Martin R."/>
            <person name="McLaughlin D.J."/>
            <person name="Morgenstern I."/>
            <person name="Morin E."/>
            <person name="Murat C."/>
            <person name="Nagy L.G."/>
            <person name="Nolan M."/>
            <person name="Ohm R.A."/>
            <person name="Patyshakuliyeva A."/>
            <person name="Rokas A."/>
            <person name="Ruiz-Duenas F.J."/>
            <person name="Sabat G."/>
            <person name="Salamov A."/>
            <person name="Samejima M."/>
            <person name="Schmutz J."/>
            <person name="Slot J.C."/>
            <person name="St John F."/>
            <person name="Stenlid J."/>
            <person name="Sun H."/>
            <person name="Sun S."/>
            <person name="Syed K."/>
            <person name="Tsang A."/>
            <person name="Wiebenga A."/>
            <person name="Young D."/>
            <person name="Pisabarro A."/>
            <person name="Eastwood D.C."/>
            <person name="Martin F."/>
            <person name="Cullen D."/>
            <person name="Grigoriev I.V."/>
            <person name="Hibbett D.S."/>
        </authorList>
    </citation>
    <scope>NUCLEOTIDE SEQUENCE [LARGE SCALE GENOMIC DNA]</scope>
    <source>
        <strain evidence="4 5">DJM-731 SS1</strain>
    </source>
</reference>
<name>M5FPS7_DACPD</name>
<dbReference type="AlphaFoldDB" id="M5FPS7"/>
<dbReference type="PANTHER" id="PTHR43918:SF4">
    <property type="entry name" value="CARBOXYLIC ESTER HYDROLASE"/>
    <property type="match status" value="1"/>
</dbReference>
<dbReference type="EMBL" id="JH795872">
    <property type="protein sequence ID" value="EJT98750.1"/>
    <property type="molecule type" value="Genomic_DNA"/>
</dbReference>
<dbReference type="ESTHER" id="dacsp-m5fps7">
    <property type="family name" value="Fungal_carboxylesterase_lipase"/>
</dbReference>
<dbReference type="InterPro" id="IPR029058">
    <property type="entry name" value="AB_hydrolase_fold"/>
</dbReference>
<dbReference type="Gene3D" id="3.40.50.1820">
    <property type="entry name" value="alpha/beta hydrolase"/>
    <property type="match status" value="1"/>
</dbReference>
<evidence type="ECO:0000256" key="2">
    <source>
        <dbReference type="ARBA" id="ARBA00022801"/>
    </source>
</evidence>
<dbReference type="SUPFAM" id="SSF53474">
    <property type="entry name" value="alpha/beta-Hydrolases"/>
    <property type="match status" value="1"/>
</dbReference>
<dbReference type="OMA" id="CADKNIT"/>
<dbReference type="GeneID" id="63685658"/>
<dbReference type="OrthoDB" id="408631at2759"/>
<evidence type="ECO:0000313" key="5">
    <source>
        <dbReference type="Proteomes" id="UP000030653"/>
    </source>
</evidence>
<organism evidence="4 5">
    <name type="scientific">Dacryopinax primogenitus (strain DJM 731)</name>
    <name type="common">Brown rot fungus</name>
    <dbReference type="NCBI Taxonomy" id="1858805"/>
    <lineage>
        <taxon>Eukaryota</taxon>
        <taxon>Fungi</taxon>
        <taxon>Dikarya</taxon>
        <taxon>Basidiomycota</taxon>
        <taxon>Agaricomycotina</taxon>
        <taxon>Dacrymycetes</taxon>
        <taxon>Dacrymycetales</taxon>
        <taxon>Dacrymycetaceae</taxon>
        <taxon>Dacryopinax</taxon>
    </lineage>
</organism>
<keyword evidence="2 4" id="KW-0378">Hydrolase</keyword>
<dbReference type="HOGENOM" id="CLU_006586_15_2_1"/>
<protein>
    <submittedName>
        <fullName evidence="4">Alpha/beta-hydrolase</fullName>
    </submittedName>
</protein>
<dbReference type="RefSeq" id="XP_040625648.1">
    <property type="nucleotide sequence ID" value="XM_040770596.1"/>
</dbReference>
<evidence type="ECO:0000256" key="1">
    <source>
        <dbReference type="ARBA" id="ARBA00005964"/>
    </source>
</evidence>
<feature type="domain" description="Carboxylesterase type B" evidence="3">
    <location>
        <begin position="354"/>
        <end position="460"/>
    </location>
</feature>
<sequence>MYSLPLQLAYGLFSFFAPAALDNGLVVQTAQGQVQGTLLENGNRQFLGIPFAADTSKYRFRAPQAPPTHSQILDASGWGDSCPPDLGPSAQAFLKIAGLLDQQLNVTKSENCLNLNIWAPATTRPQNTAVMIWIYGGSGKFGTSNTLPYNGSFFVRDWNDITIVSINYRTNVLGFPNAPGTWNVGLLDIEYAIQWVYKNIGNFGGDPNRIVLFGESFGSLAIDAYTIRNPTDTIVKGVILESGLMALDEFIAPNSTQWPLLAAAVGCGNSNNVMQCMQAVPYSLLEGGIIKNSLSFTAGIDNYTMFADWKYYVDHGMYLRVPTLLGNNANEGDMFVAAYEATGGTLPEHITFDEASAACTDVLFHCPAFQSAKLRVETGATTWRYIYSGVFDNINNGNKTLRAFHTAEIPMVFQTYNFSTFTHFPATPVEISLSKYIQGGWVAFARNPSLALDNYNWRRFVVNDILHPSINVLGGPENPASVTYERTADHDAGCSELDDLIPIVLPIIKHLNGHTF</sequence>